<dbReference type="Proteomes" id="UP000324222">
    <property type="component" value="Unassembled WGS sequence"/>
</dbReference>
<name>A0A5B7J381_PORTR</name>
<accession>A0A5B7J381</accession>
<gene>
    <name evidence="1" type="ORF">E2C01_081777</name>
</gene>
<reference evidence="1 2" key="1">
    <citation type="submission" date="2019-05" db="EMBL/GenBank/DDBJ databases">
        <title>Another draft genome of Portunus trituberculatus and its Hox gene families provides insights of decapod evolution.</title>
        <authorList>
            <person name="Jeong J.-H."/>
            <person name="Song I."/>
            <person name="Kim S."/>
            <person name="Choi T."/>
            <person name="Kim D."/>
            <person name="Ryu S."/>
            <person name="Kim W."/>
        </authorList>
    </citation>
    <scope>NUCLEOTIDE SEQUENCE [LARGE SCALE GENOMIC DNA]</scope>
    <source>
        <tissue evidence="1">Muscle</tissue>
    </source>
</reference>
<dbReference type="EMBL" id="VSRR010072994">
    <property type="protein sequence ID" value="MPC86934.1"/>
    <property type="molecule type" value="Genomic_DNA"/>
</dbReference>
<protein>
    <submittedName>
        <fullName evidence="1">Uncharacterized protein</fullName>
    </submittedName>
</protein>
<comment type="caution">
    <text evidence="1">The sequence shown here is derived from an EMBL/GenBank/DDBJ whole genome shotgun (WGS) entry which is preliminary data.</text>
</comment>
<dbReference type="AlphaFoldDB" id="A0A5B7J381"/>
<keyword evidence="2" id="KW-1185">Reference proteome</keyword>
<proteinExistence type="predicted"/>
<sequence>MCQEGRLSGVTFDPWAIKGPDPGGIWGQVAAHPSPANPAAPTPLNVCEAIKIVKTLAINVLIPIDPS</sequence>
<evidence type="ECO:0000313" key="2">
    <source>
        <dbReference type="Proteomes" id="UP000324222"/>
    </source>
</evidence>
<evidence type="ECO:0000313" key="1">
    <source>
        <dbReference type="EMBL" id="MPC86934.1"/>
    </source>
</evidence>
<organism evidence="1 2">
    <name type="scientific">Portunus trituberculatus</name>
    <name type="common">Swimming crab</name>
    <name type="synonym">Neptunus trituberculatus</name>
    <dbReference type="NCBI Taxonomy" id="210409"/>
    <lineage>
        <taxon>Eukaryota</taxon>
        <taxon>Metazoa</taxon>
        <taxon>Ecdysozoa</taxon>
        <taxon>Arthropoda</taxon>
        <taxon>Crustacea</taxon>
        <taxon>Multicrustacea</taxon>
        <taxon>Malacostraca</taxon>
        <taxon>Eumalacostraca</taxon>
        <taxon>Eucarida</taxon>
        <taxon>Decapoda</taxon>
        <taxon>Pleocyemata</taxon>
        <taxon>Brachyura</taxon>
        <taxon>Eubrachyura</taxon>
        <taxon>Portunoidea</taxon>
        <taxon>Portunidae</taxon>
        <taxon>Portuninae</taxon>
        <taxon>Portunus</taxon>
    </lineage>
</organism>